<evidence type="ECO:0000259" key="2">
    <source>
        <dbReference type="Pfam" id="PF18991"/>
    </source>
</evidence>
<keyword evidence="5" id="KW-1185">Reference proteome</keyword>
<evidence type="ECO:0000259" key="3">
    <source>
        <dbReference type="Pfam" id="PF24879"/>
    </source>
</evidence>
<feature type="domain" description="DUF7737" evidence="3">
    <location>
        <begin position="1503"/>
        <end position="1604"/>
    </location>
</feature>
<dbReference type="InterPro" id="IPR025406">
    <property type="entry name" value="DUF4132"/>
</dbReference>
<accession>A0A542ZI80</accession>
<reference evidence="4 5" key="1">
    <citation type="submission" date="2019-06" db="EMBL/GenBank/DDBJ databases">
        <title>Sequencing the genomes of 1000 actinobacteria strains.</title>
        <authorList>
            <person name="Klenk H.-P."/>
        </authorList>
    </citation>
    <scope>NUCLEOTIDE SEQUENCE [LARGE SCALE GENOMIC DNA]</scope>
    <source>
        <strain evidence="4 5">DSM 18082</strain>
    </source>
</reference>
<dbReference type="EMBL" id="VFOQ01000001">
    <property type="protein sequence ID" value="TQL60068.1"/>
    <property type="molecule type" value="Genomic_DNA"/>
</dbReference>
<evidence type="ECO:0000313" key="5">
    <source>
        <dbReference type="Proteomes" id="UP000319514"/>
    </source>
</evidence>
<dbReference type="Pfam" id="PF13569">
    <property type="entry name" value="DUF4132"/>
    <property type="match status" value="1"/>
</dbReference>
<evidence type="ECO:0000313" key="4">
    <source>
        <dbReference type="EMBL" id="TQL60068.1"/>
    </source>
</evidence>
<dbReference type="OrthoDB" id="9763697at2"/>
<sequence length="1606" mass="173659">MLSGEQAAVELRKYAASDADWRKGVRVRKRIAPSLASRIAAAMGDRRQPWEPLAAELDQLSEGKRAKVLGALSPEMGADLSRWWEWSRSAPYQRGWDRRAYRSPDPEHSRPGRWHELGRLLVHGCRYPQPLTWQASWLLHAGGVVPLGGVLASAIDAGNREIAAILRDSLQARHPVSGPSAQAYAALLAAADPAGWEVVEALLVSAQRAEGVRQAILEAADVAHPQAFTRLLGRVVELDLTRFAGTVRAVGVWFGDELDVRRGRQLSDALHTTLGFLQRRPSAADLREANAATAYLGLWTLALRDAPATVPVAAALLDHPDQAHRLAAARLLTDLALPSAGEELVCALEDPAIPVYAAAVAAWPTSTHGKESAGELPPRVRAALTKRVETLGKTRDVETGILGRRVQKIGAALAADVIIAHTPGDRLDPLMVAAASSDGRYDAVRRYAADPVGNRALLFGFLTDLSTHVRGLAANALSGLPAITPEEAALLEQALTRKSADLRTTALTLLQKQDTAGVAASAARLAGGTAEQQRAAAELGLLTGQATAPEAPPSLEIPPAVRFSPADRTPAVRPEPPPAHVWERYHRGCALVWSSLGAWLDEHADTEVHTNNGVELLANVRWIGQSRDGALPLAELLEPWWERTRHQLTDGGVELALLSLMGQGQGDWVRHLNRLVIGPARDAVRSPQLNSLRGQVIGQVAAHAWRPSWATPVLDLLDTAAAALPPEGLMGPPEVMAKRGRRLERDQWGNIIGGDDRVSTFGALFRGLDDRLDPATLSDAHLSRLWRTLRFLDEPEGTFDTWDGPTLEVAITHGYGQVQDERAHVPDRPDRMVPKARIITAAYERGIATRADLVDALVVHPRRGRHLGIVGPRHGDVTGALTAPRPERWAAGERAQSVVEEVRSAVIGHEVRRGDLPTPLSPTARALRSAYGAASLVNVLAALGKRPFARGYAWNDSRESGLSHLVRIHQPRPDDTPEGLGRLVKAARISDRRLVETAVYAPQWSGLIEQHLGWPGLESAVWWVHAHTKDDSWSVDAQIRSQWANEVSQRTPLDSTDLVRGGVDVEWFRGMLETLGPARFDPVLAAAKYASSSGGHKRAELFAAALRGDVDADALSARVRDKRHQDSVRALGLVPLPDQGAEEALLVRYETLRAFVASDRTAGSQRRASESTAVEVGLENLARGAGYRDPQRLVWAMEAAAVRDLADGPVTATDGDLLVSLSLDSAGAPQLTAERAGKPLKSVPAKSAKVPEVAALKERATRLRQQSRRMRASLEASCVLGDPFEQGELADLLRHPVLAPMLRDLVMVSAEGVAGFASDQPTVLLGPDGTSREAIGGALRVAHPLDLLGTGEWPDFQHAVMAQQRTQPFKQVFRELYTLSAGERDEAGTTSRRYAGHQIERHRGAGLFASHGWVADFEVGFSRTFHQEKLTAWCHVLDGWGSPTEVEDATVTDITFHPAGSWQPLPLAEVPARIFSEVMRDLDLVVSVAHASGVDPETSESSVQMRARLVDETASLLSLGNVEVGGHHARVKGTLGTYSVHLGSGLVHRIPGNAVCIVPVGAQHRGRVFLPFADDDPRTAEVVAKVVLLARDHSIKDPTILEQLVR</sequence>
<proteinExistence type="predicted"/>
<dbReference type="Pfam" id="PF18991">
    <property type="entry name" value="DUF5724"/>
    <property type="match status" value="3"/>
</dbReference>
<dbReference type="InterPro" id="IPR043782">
    <property type="entry name" value="DUF5724"/>
</dbReference>
<feature type="domain" description="DUF5724" evidence="2">
    <location>
        <begin position="435"/>
        <end position="537"/>
    </location>
</feature>
<evidence type="ECO:0000259" key="1">
    <source>
        <dbReference type="Pfam" id="PF13569"/>
    </source>
</evidence>
<protein>
    <submittedName>
        <fullName evidence="4">HEAT repeat protein</fullName>
    </submittedName>
</protein>
<dbReference type="InterPro" id="IPR056639">
    <property type="entry name" value="DUF7737"/>
</dbReference>
<gene>
    <name evidence="4" type="ORF">FB474_1444</name>
</gene>
<dbReference type="Pfam" id="PF24879">
    <property type="entry name" value="DUF7737"/>
    <property type="match status" value="1"/>
</dbReference>
<organism evidence="4 5">
    <name type="scientific">Oryzihumus leptocrescens</name>
    <dbReference type="NCBI Taxonomy" id="297536"/>
    <lineage>
        <taxon>Bacteria</taxon>
        <taxon>Bacillati</taxon>
        <taxon>Actinomycetota</taxon>
        <taxon>Actinomycetes</taxon>
        <taxon>Micrococcales</taxon>
        <taxon>Intrasporangiaceae</taxon>
        <taxon>Oryzihumus</taxon>
    </lineage>
</organism>
<feature type="domain" description="DUF4132" evidence="1">
    <location>
        <begin position="1237"/>
        <end position="1413"/>
    </location>
</feature>
<feature type="domain" description="DUF5724" evidence="2">
    <location>
        <begin position="57"/>
        <end position="339"/>
    </location>
</feature>
<feature type="domain" description="DUF5724" evidence="2">
    <location>
        <begin position="834"/>
        <end position="1197"/>
    </location>
</feature>
<dbReference type="RefSeq" id="WP_141788010.1">
    <property type="nucleotide sequence ID" value="NZ_BAAAKX010000005.1"/>
</dbReference>
<dbReference type="Proteomes" id="UP000319514">
    <property type="component" value="Unassembled WGS sequence"/>
</dbReference>
<name>A0A542ZI80_9MICO</name>
<comment type="caution">
    <text evidence="4">The sequence shown here is derived from an EMBL/GenBank/DDBJ whole genome shotgun (WGS) entry which is preliminary data.</text>
</comment>